<accession>A0A0W1R9P6</accession>
<name>A0A0W1R9P6_9EURY</name>
<proteinExistence type="predicted"/>
<keyword evidence="3" id="KW-1185">Reference proteome</keyword>
<feature type="compositionally biased region" description="Low complexity" evidence="1">
    <location>
        <begin position="110"/>
        <end position="122"/>
    </location>
</feature>
<organism evidence="2 3">
    <name type="scientific">Haloprofundus marisrubri</name>
    <dbReference type="NCBI Taxonomy" id="1514971"/>
    <lineage>
        <taxon>Archaea</taxon>
        <taxon>Methanobacteriati</taxon>
        <taxon>Methanobacteriota</taxon>
        <taxon>Stenosarchaea group</taxon>
        <taxon>Halobacteria</taxon>
        <taxon>Halobacteriales</taxon>
        <taxon>Haloferacaceae</taxon>
        <taxon>Haloprofundus</taxon>
    </lineage>
</organism>
<evidence type="ECO:0000256" key="1">
    <source>
        <dbReference type="SAM" id="MobiDB-lite"/>
    </source>
</evidence>
<evidence type="ECO:0000313" key="3">
    <source>
        <dbReference type="Proteomes" id="UP000054387"/>
    </source>
</evidence>
<reference evidence="2 3" key="1">
    <citation type="submission" date="2015-12" db="EMBL/GenBank/DDBJ databases">
        <title>Haloprofundus marisrubri gen. nov., sp. nov., an extremely halophilic archaeon isolated from the Discovery deep brine-seawater interface in the Red Sea.</title>
        <authorList>
            <person name="Zhang G."/>
            <person name="Stingl U."/>
            <person name="Rashid M."/>
        </authorList>
    </citation>
    <scope>NUCLEOTIDE SEQUENCE [LARGE SCALE GENOMIC DNA]</scope>
    <source>
        <strain evidence="2 3">SB9</strain>
    </source>
</reference>
<feature type="region of interest" description="Disordered" evidence="1">
    <location>
        <begin position="24"/>
        <end position="54"/>
    </location>
</feature>
<evidence type="ECO:0000313" key="2">
    <source>
        <dbReference type="EMBL" id="KTG10078.1"/>
    </source>
</evidence>
<protein>
    <submittedName>
        <fullName evidence="2">Uncharacterized protein</fullName>
    </submittedName>
</protein>
<dbReference type="OrthoDB" id="378555at2157"/>
<gene>
    <name evidence="2" type="ORF">AUR64_10800</name>
</gene>
<feature type="region of interest" description="Disordered" evidence="1">
    <location>
        <begin position="105"/>
        <end position="124"/>
    </location>
</feature>
<feature type="compositionally biased region" description="Basic and acidic residues" evidence="1">
    <location>
        <begin position="32"/>
        <end position="50"/>
    </location>
</feature>
<comment type="caution">
    <text evidence="2">The sequence shown here is derived from an EMBL/GenBank/DDBJ whole genome shotgun (WGS) entry which is preliminary data.</text>
</comment>
<dbReference type="RefSeq" id="WP_058581433.1">
    <property type="nucleotide sequence ID" value="NZ_LOPU01000018.1"/>
</dbReference>
<sequence length="188" mass="20065">MNRRGVIAGAATGTAALLGVGALGLQSDDEDTSNHEFERRRPEDDEHAAERPSVTFEPQQTRLRVTGALVVGSDSCLRASLASATYDADAGRLDVAVAAERDDSLDGCDGTETPTDTVVTGDTDGENDSFSANWSANDSNPQKVPDYLTVDGYDAVFEFDDGMPGLVVVTERDEVYGERTTRVEWALG</sequence>
<dbReference type="EMBL" id="LOPU01000018">
    <property type="protein sequence ID" value="KTG10078.1"/>
    <property type="molecule type" value="Genomic_DNA"/>
</dbReference>
<dbReference type="AlphaFoldDB" id="A0A0W1R9P6"/>
<dbReference type="Proteomes" id="UP000054387">
    <property type="component" value="Unassembled WGS sequence"/>
</dbReference>